<protein>
    <submittedName>
        <fullName evidence="3">Uncharacterized protein</fullName>
    </submittedName>
</protein>
<keyword evidence="4" id="KW-1185">Reference proteome</keyword>
<feature type="region of interest" description="Disordered" evidence="2">
    <location>
        <begin position="46"/>
        <end position="70"/>
    </location>
</feature>
<dbReference type="PANTHER" id="PTHR48248:SF1">
    <property type="match status" value="1"/>
</dbReference>
<evidence type="ECO:0000313" key="3">
    <source>
        <dbReference type="EMBL" id="KAK8502009.1"/>
    </source>
</evidence>
<keyword evidence="1" id="KW-0175">Coiled coil</keyword>
<evidence type="ECO:0000313" key="4">
    <source>
        <dbReference type="Proteomes" id="UP001472677"/>
    </source>
</evidence>
<dbReference type="Proteomes" id="UP001472677">
    <property type="component" value="Unassembled WGS sequence"/>
</dbReference>
<feature type="coiled-coil region" evidence="1">
    <location>
        <begin position="103"/>
        <end position="151"/>
    </location>
</feature>
<feature type="region of interest" description="Disordered" evidence="2">
    <location>
        <begin position="1"/>
        <end position="26"/>
    </location>
</feature>
<dbReference type="EMBL" id="JBBPBM010000178">
    <property type="protein sequence ID" value="KAK8502009.1"/>
    <property type="molecule type" value="Genomic_DNA"/>
</dbReference>
<evidence type="ECO:0000256" key="2">
    <source>
        <dbReference type="SAM" id="MobiDB-lite"/>
    </source>
</evidence>
<feature type="compositionally biased region" description="Basic and acidic residues" evidence="2">
    <location>
        <begin position="1"/>
        <end position="15"/>
    </location>
</feature>
<organism evidence="3 4">
    <name type="scientific">Hibiscus sabdariffa</name>
    <name type="common">roselle</name>
    <dbReference type="NCBI Taxonomy" id="183260"/>
    <lineage>
        <taxon>Eukaryota</taxon>
        <taxon>Viridiplantae</taxon>
        <taxon>Streptophyta</taxon>
        <taxon>Embryophyta</taxon>
        <taxon>Tracheophyta</taxon>
        <taxon>Spermatophyta</taxon>
        <taxon>Magnoliopsida</taxon>
        <taxon>eudicotyledons</taxon>
        <taxon>Gunneridae</taxon>
        <taxon>Pentapetalae</taxon>
        <taxon>rosids</taxon>
        <taxon>malvids</taxon>
        <taxon>Malvales</taxon>
        <taxon>Malvaceae</taxon>
        <taxon>Malvoideae</taxon>
        <taxon>Hibiscus</taxon>
    </lineage>
</organism>
<dbReference type="PANTHER" id="PTHR48248">
    <property type="entry name" value="UVR DOMAIN-CONTAINING PROTEIN"/>
    <property type="match status" value="1"/>
</dbReference>
<name>A0ABR2B6S9_9ROSI</name>
<reference evidence="3 4" key="1">
    <citation type="journal article" date="2024" name="G3 (Bethesda)">
        <title>Genome assembly of Hibiscus sabdariffa L. provides insights into metabolisms of medicinal natural products.</title>
        <authorList>
            <person name="Kim T."/>
        </authorList>
    </citation>
    <scope>NUCLEOTIDE SEQUENCE [LARGE SCALE GENOMIC DNA]</scope>
    <source>
        <strain evidence="3">TK-2024</strain>
        <tissue evidence="3">Old leaves</tissue>
    </source>
</reference>
<sequence>MGHILSHDDSVKAHEEDDYVESWSQESPKAINADCNISSKSQNTGDLKILSDFPPPVNNPEKALKKNRSSSVTMAPFFRNRLHASALSKKRLKSKAKHGRKGMKNMEKSFKRLKSEMEEISEEQRSIREGQRQVKEKFEMIESECEELKRETRLIIQQSARTQVKLALMFRILKAREAGELSTAATLTEMLREIVGREREESKADI</sequence>
<accession>A0ABR2B6S9</accession>
<proteinExistence type="predicted"/>
<evidence type="ECO:0000256" key="1">
    <source>
        <dbReference type="SAM" id="Coils"/>
    </source>
</evidence>
<gene>
    <name evidence="3" type="ORF">V6N12_048123</name>
</gene>
<comment type="caution">
    <text evidence="3">The sequence shown here is derived from an EMBL/GenBank/DDBJ whole genome shotgun (WGS) entry which is preliminary data.</text>
</comment>